<dbReference type="InterPro" id="IPR052224">
    <property type="entry name" value="THAP_domain_protein"/>
</dbReference>
<evidence type="ECO:0000259" key="8">
    <source>
        <dbReference type="PROSITE" id="PS50039"/>
    </source>
</evidence>
<evidence type="ECO:0000256" key="5">
    <source>
        <dbReference type="PROSITE-ProRule" id="PRU00089"/>
    </source>
</evidence>
<dbReference type="GO" id="GO:0008270">
    <property type="term" value="F:zinc ion binding"/>
    <property type="evidence" value="ECO:0007669"/>
    <property type="project" value="UniProtKB-KW"/>
</dbReference>
<evidence type="ECO:0000259" key="9">
    <source>
        <dbReference type="PROSITE" id="PS50950"/>
    </source>
</evidence>
<keyword evidence="1" id="KW-0479">Metal-binding</keyword>
<proteinExistence type="predicted"/>
<dbReference type="Pfam" id="PF00250">
    <property type="entry name" value="Forkhead"/>
    <property type="match status" value="1"/>
</dbReference>
<name>A0A146M5C2_LYGHE</name>
<accession>A0A146M5C2</accession>
<keyword evidence="4 5" id="KW-0238">DNA-binding</keyword>
<evidence type="ECO:0000256" key="7">
    <source>
        <dbReference type="SAM" id="MobiDB-lite"/>
    </source>
</evidence>
<feature type="DNA-binding region" description="Fork-head" evidence="5">
    <location>
        <begin position="174"/>
        <end position="273"/>
    </location>
</feature>
<dbReference type="PROSITE" id="PS50950">
    <property type="entry name" value="ZF_THAP"/>
    <property type="match status" value="1"/>
</dbReference>
<evidence type="ECO:0000256" key="4">
    <source>
        <dbReference type="ARBA" id="ARBA00023125"/>
    </source>
</evidence>
<feature type="domain" description="THAP-type" evidence="9">
    <location>
        <begin position="1"/>
        <end position="77"/>
    </location>
</feature>
<dbReference type="EMBL" id="GDHC01004154">
    <property type="protein sequence ID" value="JAQ14475.1"/>
    <property type="molecule type" value="Transcribed_RNA"/>
</dbReference>
<evidence type="ECO:0000313" key="10">
    <source>
        <dbReference type="EMBL" id="JAQ14475.1"/>
    </source>
</evidence>
<organism evidence="10">
    <name type="scientific">Lygus hesperus</name>
    <name type="common">Western plant bug</name>
    <dbReference type="NCBI Taxonomy" id="30085"/>
    <lineage>
        <taxon>Eukaryota</taxon>
        <taxon>Metazoa</taxon>
        <taxon>Ecdysozoa</taxon>
        <taxon>Arthropoda</taxon>
        <taxon>Hexapoda</taxon>
        <taxon>Insecta</taxon>
        <taxon>Pterygota</taxon>
        <taxon>Neoptera</taxon>
        <taxon>Paraneoptera</taxon>
        <taxon>Hemiptera</taxon>
        <taxon>Heteroptera</taxon>
        <taxon>Panheteroptera</taxon>
        <taxon>Cimicomorpha</taxon>
        <taxon>Miridae</taxon>
        <taxon>Mirini</taxon>
        <taxon>Lygus</taxon>
    </lineage>
</organism>
<evidence type="ECO:0000256" key="6">
    <source>
        <dbReference type="PROSITE-ProRule" id="PRU00309"/>
    </source>
</evidence>
<evidence type="ECO:0000256" key="3">
    <source>
        <dbReference type="ARBA" id="ARBA00022833"/>
    </source>
</evidence>
<dbReference type="Pfam" id="PF05485">
    <property type="entry name" value="THAP"/>
    <property type="match status" value="1"/>
</dbReference>
<dbReference type="InterPro" id="IPR006612">
    <property type="entry name" value="THAP_Znf"/>
</dbReference>
<sequence>MTRCSARGCENSGGHLFPKDPKLKKKWMKFVELDSVGKYAVVCKGHFKNEDFCELPPLPGLPTPRKRLKATAVPSIQTKDMKPFEISTKSDILSPRVRTSFKYETTVNTSSFEPVYKPEVLGVSVAVLTESELFQVIETVKNKLVKNAPASAQFPAKWSQPGPVVKTKRIREGYPPFSMACLAAVAVESAPKQIASTAQILAFISKNFPCYKLKHPEWQNKVIETIKLYKLFKKVPAAETPNPKKTYWSFAPNKRTVISPEVYEAFTDPRFDESKIDFSHAVIQTDFEIVSVCSENVVTESLDDINQDLELSPEKSLRKKENGVADGRSIGAAGEVHLDEEMPQANSKNEKKAAKIVEMDGLEHERHKRDIAMARLDPSAGNTSDTGTEESEGLDSSTDDDDSSDYENYFLDDYDPSVTLYKCSFCKFTSTNDKITSNHILDKHLSGVVYCCETCNFVSPKTSKLDEHKKSCQGAHASKTSKA</sequence>
<dbReference type="SUPFAM" id="SSF57716">
    <property type="entry name" value="Glucocorticoid receptor-like (DNA-binding domain)"/>
    <property type="match status" value="1"/>
</dbReference>
<dbReference type="SUPFAM" id="SSF46785">
    <property type="entry name" value="Winged helix' DNA-binding domain"/>
    <property type="match status" value="1"/>
</dbReference>
<evidence type="ECO:0000256" key="1">
    <source>
        <dbReference type="ARBA" id="ARBA00022723"/>
    </source>
</evidence>
<dbReference type="GO" id="GO:0005634">
    <property type="term" value="C:nucleus"/>
    <property type="evidence" value="ECO:0007669"/>
    <property type="project" value="UniProtKB-SubCell"/>
</dbReference>
<gene>
    <name evidence="10" type="primary">Foxi2_0</name>
    <name evidence="10" type="ORF">g.69538</name>
</gene>
<dbReference type="PANTHER" id="PTHR46927:SF3">
    <property type="entry name" value="THAP-TYPE DOMAIN-CONTAINING PROTEIN"/>
    <property type="match status" value="1"/>
</dbReference>
<dbReference type="InterPro" id="IPR036390">
    <property type="entry name" value="WH_DNA-bd_sf"/>
</dbReference>
<comment type="subcellular location">
    <subcellularLocation>
        <location evidence="5">Nucleus</location>
    </subcellularLocation>
</comment>
<dbReference type="AlphaFoldDB" id="A0A146M5C2"/>
<keyword evidence="5" id="KW-0539">Nucleus</keyword>
<reference evidence="10" key="1">
    <citation type="journal article" date="2016" name="Gigascience">
        <title>De novo construction of an expanded transcriptome assembly for the western tarnished plant bug, Lygus hesperus.</title>
        <authorList>
            <person name="Tassone E.E."/>
            <person name="Geib S.M."/>
            <person name="Hall B."/>
            <person name="Fabrick J.A."/>
            <person name="Brent C.S."/>
            <person name="Hull J.J."/>
        </authorList>
    </citation>
    <scope>NUCLEOTIDE SEQUENCE</scope>
</reference>
<dbReference type="Gene3D" id="6.20.210.20">
    <property type="entry name" value="THAP domain"/>
    <property type="match status" value="1"/>
</dbReference>
<feature type="domain" description="Fork-head" evidence="8">
    <location>
        <begin position="174"/>
        <end position="273"/>
    </location>
</feature>
<keyword evidence="2 6" id="KW-0863">Zinc-finger</keyword>
<evidence type="ECO:0000256" key="2">
    <source>
        <dbReference type="ARBA" id="ARBA00022771"/>
    </source>
</evidence>
<dbReference type="PANTHER" id="PTHR46927">
    <property type="entry name" value="AGAP005574-PA"/>
    <property type="match status" value="1"/>
</dbReference>
<dbReference type="GO" id="GO:0003700">
    <property type="term" value="F:DNA-binding transcription factor activity"/>
    <property type="evidence" value="ECO:0007669"/>
    <property type="project" value="InterPro"/>
</dbReference>
<keyword evidence="3" id="KW-0862">Zinc</keyword>
<dbReference type="InterPro" id="IPR038441">
    <property type="entry name" value="THAP_Znf_sf"/>
</dbReference>
<dbReference type="GO" id="GO:0043565">
    <property type="term" value="F:sequence-specific DNA binding"/>
    <property type="evidence" value="ECO:0007669"/>
    <property type="project" value="InterPro"/>
</dbReference>
<feature type="compositionally biased region" description="Acidic residues" evidence="7">
    <location>
        <begin position="387"/>
        <end position="407"/>
    </location>
</feature>
<dbReference type="PROSITE" id="PS50039">
    <property type="entry name" value="FORK_HEAD_3"/>
    <property type="match status" value="1"/>
</dbReference>
<dbReference type="InterPro" id="IPR036388">
    <property type="entry name" value="WH-like_DNA-bd_sf"/>
</dbReference>
<dbReference type="InterPro" id="IPR001766">
    <property type="entry name" value="Fork_head_dom"/>
</dbReference>
<dbReference type="SMART" id="SM00339">
    <property type="entry name" value="FH"/>
    <property type="match status" value="1"/>
</dbReference>
<protein>
    <submittedName>
        <fullName evidence="10">Forkhead box protein I2</fullName>
    </submittedName>
</protein>
<dbReference type="SMART" id="SM00980">
    <property type="entry name" value="THAP"/>
    <property type="match status" value="1"/>
</dbReference>
<feature type="region of interest" description="Disordered" evidence="7">
    <location>
        <begin position="372"/>
        <end position="407"/>
    </location>
</feature>
<dbReference type="Gene3D" id="1.10.10.10">
    <property type="entry name" value="Winged helix-like DNA-binding domain superfamily/Winged helix DNA-binding domain"/>
    <property type="match status" value="1"/>
</dbReference>